<gene>
    <name evidence="2" type="ORF">MFLO_10094</name>
</gene>
<dbReference type="PROSITE" id="PS51464">
    <property type="entry name" value="SIS"/>
    <property type="match status" value="1"/>
</dbReference>
<dbReference type="Pfam" id="PF01380">
    <property type="entry name" value="SIS"/>
    <property type="match status" value="1"/>
</dbReference>
<dbReference type="Proteomes" id="UP000019249">
    <property type="component" value="Unassembled WGS sequence"/>
</dbReference>
<accession>A0ABN0RE61</accession>
<name>A0ABN0RE61_9LIST</name>
<dbReference type="InterPro" id="IPR035472">
    <property type="entry name" value="RpiR-like_SIS"/>
</dbReference>
<dbReference type="InterPro" id="IPR046348">
    <property type="entry name" value="SIS_dom_sf"/>
</dbReference>
<feature type="domain" description="SIS" evidence="1">
    <location>
        <begin position="21"/>
        <end position="159"/>
    </location>
</feature>
<comment type="caution">
    <text evidence="2">The sequence shown here is derived from an EMBL/GenBank/DDBJ whole genome shotgun (WGS) entry which is preliminary data.</text>
</comment>
<dbReference type="CDD" id="cd05013">
    <property type="entry name" value="SIS_RpiR"/>
    <property type="match status" value="1"/>
</dbReference>
<dbReference type="InterPro" id="IPR001347">
    <property type="entry name" value="SIS_dom"/>
</dbReference>
<dbReference type="Gene3D" id="3.40.50.10490">
    <property type="entry name" value="Glucose-6-phosphate isomerase like protein, domain 1"/>
    <property type="match status" value="1"/>
</dbReference>
<reference evidence="2 3" key="1">
    <citation type="journal article" date="2014" name="Int. J. Syst. Evol. Microbiol.">
        <title>Listeria floridensis sp. nov., Listeria aquatica sp. nov., Listeria cornellensis sp. nov., Listeria riparia sp. nov. and Listeria grandensis sp. nov., from agricultural and natural environments.</title>
        <authorList>
            <person name="den Bakker H.C."/>
            <person name="Warchocki S."/>
            <person name="Wright E.M."/>
            <person name="Allred A.F."/>
            <person name="Ahlstrom C."/>
            <person name="Manuel C.S."/>
            <person name="Stasiewicz M.J."/>
            <person name="Burrell A."/>
            <person name="Roof S."/>
            <person name="Strawn L."/>
            <person name="Fortes E.D."/>
            <person name="Nightingale K.K."/>
            <person name="Kephart D."/>
            <person name="Wiedmann M."/>
        </authorList>
    </citation>
    <scope>NUCLEOTIDE SEQUENCE [LARGE SCALE GENOMIC DNA]</scope>
    <source>
        <strain evidence="2 3">FSL S10-1187</strain>
    </source>
</reference>
<evidence type="ECO:0000259" key="1">
    <source>
        <dbReference type="PROSITE" id="PS51464"/>
    </source>
</evidence>
<evidence type="ECO:0000313" key="3">
    <source>
        <dbReference type="Proteomes" id="UP000019249"/>
    </source>
</evidence>
<proteinExistence type="predicted"/>
<dbReference type="PANTHER" id="PTHR30514">
    <property type="entry name" value="GLUCOKINASE"/>
    <property type="match status" value="1"/>
</dbReference>
<dbReference type="RefSeq" id="WP_206538327.1">
    <property type="nucleotide sequence ID" value="NZ_AODF01000021.1"/>
</dbReference>
<protein>
    <submittedName>
        <fullName evidence="2">Helix-turn-helix domain, rpiR family protein</fullName>
    </submittedName>
</protein>
<dbReference type="InterPro" id="IPR047640">
    <property type="entry name" value="RpiR-like"/>
</dbReference>
<dbReference type="EMBL" id="AODF01000021">
    <property type="protein sequence ID" value="EUJ30743.1"/>
    <property type="molecule type" value="Genomic_DNA"/>
</dbReference>
<evidence type="ECO:0000313" key="2">
    <source>
        <dbReference type="EMBL" id="EUJ30743.1"/>
    </source>
</evidence>
<dbReference type="PANTHER" id="PTHR30514:SF1">
    <property type="entry name" value="HTH-TYPE TRANSCRIPTIONAL REGULATOR HEXR-RELATED"/>
    <property type="match status" value="1"/>
</dbReference>
<keyword evidence="3" id="KW-1185">Reference proteome</keyword>
<dbReference type="SUPFAM" id="SSF53697">
    <property type="entry name" value="SIS domain"/>
    <property type="match status" value="1"/>
</dbReference>
<sequence length="164" mass="18582">MERIFVDQVFDGNIYKDIGRVNEAFLKADWICCIGMGSSGIIADYAARKLNTIGFKAISSNEPYAPILRRQINEPNNVLLLFSTSGETRELIELVRLLEPYQKTVISMTNSKENTLAKLSTINLSYYTAKQRLTYNFDLSSQIPVVALIEYLIAYCYNSQTAED</sequence>
<organism evidence="2 3">
    <name type="scientific">Listeria floridensis FSL S10-1187</name>
    <dbReference type="NCBI Taxonomy" id="1265817"/>
    <lineage>
        <taxon>Bacteria</taxon>
        <taxon>Bacillati</taxon>
        <taxon>Bacillota</taxon>
        <taxon>Bacilli</taxon>
        <taxon>Bacillales</taxon>
        <taxon>Listeriaceae</taxon>
        <taxon>Listeria</taxon>
    </lineage>
</organism>